<evidence type="ECO:0000256" key="1">
    <source>
        <dbReference type="SAM" id="MobiDB-lite"/>
    </source>
</evidence>
<feature type="signal peptide" evidence="2">
    <location>
        <begin position="1"/>
        <end position="19"/>
    </location>
</feature>
<comment type="caution">
    <text evidence="3">The sequence shown here is derived from an EMBL/GenBank/DDBJ whole genome shotgun (WGS) entry which is preliminary data.</text>
</comment>
<accession>A0A2R6NWX5</accession>
<proteinExistence type="predicted"/>
<name>A0A2R6NWX5_9APHY</name>
<feature type="chain" id="PRO_5015353319" evidence="2">
    <location>
        <begin position="20"/>
        <end position="157"/>
    </location>
</feature>
<feature type="region of interest" description="Disordered" evidence="1">
    <location>
        <begin position="56"/>
        <end position="85"/>
    </location>
</feature>
<dbReference type="EMBL" id="MLYV02000732">
    <property type="protein sequence ID" value="PSR78661.1"/>
    <property type="molecule type" value="Genomic_DNA"/>
</dbReference>
<gene>
    <name evidence="3" type="ORF">PHLCEN_2v7312</name>
</gene>
<organism evidence="3 4">
    <name type="scientific">Hermanssonia centrifuga</name>
    <dbReference type="NCBI Taxonomy" id="98765"/>
    <lineage>
        <taxon>Eukaryota</taxon>
        <taxon>Fungi</taxon>
        <taxon>Dikarya</taxon>
        <taxon>Basidiomycota</taxon>
        <taxon>Agaricomycotina</taxon>
        <taxon>Agaricomycetes</taxon>
        <taxon>Polyporales</taxon>
        <taxon>Meruliaceae</taxon>
        <taxon>Hermanssonia</taxon>
    </lineage>
</organism>
<keyword evidence="2" id="KW-0732">Signal</keyword>
<evidence type="ECO:0000313" key="4">
    <source>
        <dbReference type="Proteomes" id="UP000186601"/>
    </source>
</evidence>
<reference evidence="3 4" key="1">
    <citation type="submission" date="2018-02" db="EMBL/GenBank/DDBJ databases">
        <title>Genome sequence of the basidiomycete white-rot fungus Phlebia centrifuga.</title>
        <authorList>
            <person name="Granchi Z."/>
            <person name="Peng M."/>
            <person name="de Vries R.P."/>
            <person name="Hilden K."/>
            <person name="Makela M.R."/>
            <person name="Grigoriev I."/>
            <person name="Riley R."/>
        </authorList>
    </citation>
    <scope>NUCLEOTIDE SEQUENCE [LARGE SCALE GENOMIC DNA]</scope>
    <source>
        <strain evidence="3 4">FBCC195</strain>
    </source>
</reference>
<keyword evidence="4" id="KW-1185">Reference proteome</keyword>
<evidence type="ECO:0000313" key="3">
    <source>
        <dbReference type="EMBL" id="PSR78661.1"/>
    </source>
</evidence>
<sequence>MIIALIALLSLLASSPATSLPSDAHPLVKRFDDAQFIRHDTTGVLACGDLPHSEDEITNARPFSSSSSSSSSSSGPPPPASLHKSTQSPFFSPLDFLPLVLTFCFVQLVAVSPECSDCEDTGLGMNPNFFGSFEDYDPSVQALNGSWAFERLMPRRA</sequence>
<dbReference type="Proteomes" id="UP000186601">
    <property type="component" value="Unassembled WGS sequence"/>
</dbReference>
<feature type="compositionally biased region" description="Low complexity" evidence="1">
    <location>
        <begin position="64"/>
        <end position="74"/>
    </location>
</feature>
<protein>
    <submittedName>
        <fullName evidence="3">Uncharacterized protein</fullName>
    </submittedName>
</protein>
<evidence type="ECO:0000256" key="2">
    <source>
        <dbReference type="SAM" id="SignalP"/>
    </source>
</evidence>
<dbReference type="AlphaFoldDB" id="A0A2R6NWX5"/>